<comment type="caution">
    <text evidence="2">The sequence shown here is derived from an EMBL/GenBank/DDBJ whole genome shotgun (WGS) entry which is preliminary data.</text>
</comment>
<sequence length="101" mass="11491">MVTLASTYVGAEPAETVDRYDKKQKKEITIPCPNIIKDYNAFLGKSPCVTKKSIEKRTSSSNIEKQLEAKKPRRKPLNTVLVKDVRTDGVDHNEKRCEKKN</sequence>
<protein>
    <submittedName>
        <fullName evidence="2">(apollo) hypothetical protein</fullName>
    </submittedName>
</protein>
<evidence type="ECO:0000313" key="2">
    <source>
        <dbReference type="EMBL" id="CAG5001472.1"/>
    </source>
</evidence>
<dbReference type="AlphaFoldDB" id="A0A8S3X4D9"/>
<evidence type="ECO:0000313" key="3">
    <source>
        <dbReference type="Proteomes" id="UP000691718"/>
    </source>
</evidence>
<organism evidence="2 3">
    <name type="scientific">Parnassius apollo</name>
    <name type="common">Apollo butterfly</name>
    <name type="synonym">Papilio apollo</name>
    <dbReference type="NCBI Taxonomy" id="110799"/>
    <lineage>
        <taxon>Eukaryota</taxon>
        <taxon>Metazoa</taxon>
        <taxon>Ecdysozoa</taxon>
        <taxon>Arthropoda</taxon>
        <taxon>Hexapoda</taxon>
        <taxon>Insecta</taxon>
        <taxon>Pterygota</taxon>
        <taxon>Neoptera</taxon>
        <taxon>Endopterygota</taxon>
        <taxon>Lepidoptera</taxon>
        <taxon>Glossata</taxon>
        <taxon>Ditrysia</taxon>
        <taxon>Papilionoidea</taxon>
        <taxon>Papilionidae</taxon>
        <taxon>Parnassiinae</taxon>
        <taxon>Parnassini</taxon>
        <taxon>Parnassius</taxon>
        <taxon>Parnassius</taxon>
    </lineage>
</organism>
<gene>
    <name evidence="2" type="ORF">PAPOLLO_LOCUS13918</name>
</gene>
<feature type="region of interest" description="Disordered" evidence="1">
    <location>
        <begin position="54"/>
        <end position="85"/>
    </location>
</feature>
<keyword evidence="3" id="KW-1185">Reference proteome</keyword>
<dbReference type="EMBL" id="CAJQZP010000945">
    <property type="protein sequence ID" value="CAG5001472.1"/>
    <property type="molecule type" value="Genomic_DNA"/>
</dbReference>
<dbReference type="OrthoDB" id="122438at2759"/>
<dbReference type="PANTHER" id="PTHR47272:SF1">
    <property type="entry name" value="PIGGYBAC TRANSPOSABLE ELEMENT-DERIVED PROTEIN 3-LIKE"/>
    <property type="match status" value="1"/>
</dbReference>
<reference evidence="2" key="1">
    <citation type="submission" date="2021-04" db="EMBL/GenBank/DDBJ databases">
        <authorList>
            <person name="Tunstrom K."/>
        </authorList>
    </citation>
    <scope>NUCLEOTIDE SEQUENCE</scope>
</reference>
<name>A0A8S3X4D9_PARAO</name>
<dbReference type="Proteomes" id="UP000691718">
    <property type="component" value="Unassembled WGS sequence"/>
</dbReference>
<proteinExistence type="predicted"/>
<dbReference type="PANTHER" id="PTHR47272">
    <property type="entry name" value="DDE_TNP_1_7 DOMAIN-CONTAINING PROTEIN"/>
    <property type="match status" value="1"/>
</dbReference>
<evidence type="ECO:0000256" key="1">
    <source>
        <dbReference type="SAM" id="MobiDB-lite"/>
    </source>
</evidence>
<accession>A0A8S3X4D9</accession>